<dbReference type="STRING" id="763665.A0A2G5BAH5"/>
<dbReference type="Gene3D" id="1.25.40.20">
    <property type="entry name" value="Ankyrin repeat-containing domain"/>
    <property type="match status" value="1"/>
</dbReference>
<dbReference type="Pfam" id="PF12796">
    <property type="entry name" value="Ank_2"/>
    <property type="match status" value="1"/>
</dbReference>
<keyword evidence="7" id="KW-1185">Reference proteome</keyword>
<dbReference type="InterPro" id="IPR036770">
    <property type="entry name" value="Ankyrin_rpt-contain_sf"/>
</dbReference>
<organism evidence="6 7">
    <name type="scientific">Coemansia reversa (strain ATCC 12441 / NRRL 1564)</name>
    <dbReference type="NCBI Taxonomy" id="763665"/>
    <lineage>
        <taxon>Eukaryota</taxon>
        <taxon>Fungi</taxon>
        <taxon>Fungi incertae sedis</taxon>
        <taxon>Zoopagomycota</taxon>
        <taxon>Kickxellomycotina</taxon>
        <taxon>Kickxellomycetes</taxon>
        <taxon>Kickxellales</taxon>
        <taxon>Kickxellaceae</taxon>
        <taxon>Coemansia</taxon>
    </lineage>
</organism>
<dbReference type="InterPro" id="IPR002909">
    <property type="entry name" value="IPT_dom"/>
</dbReference>
<dbReference type="InterPro" id="IPR057962">
    <property type="entry name" value="SPT23_MGA2_DBD"/>
</dbReference>
<evidence type="ECO:0000313" key="7">
    <source>
        <dbReference type="Proteomes" id="UP000242474"/>
    </source>
</evidence>
<evidence type="ECO:0000259" key="4">
    <source>
        <dbReference type="Pfam" id="PF01833"/>
    </source>
</evidence>
<dbReference type="Pfam" id="PF25603">
    <property type="entry name" value="SPT23_MGA2_DBD"/>
    <property type="match status" value="1"/>
</dbReference>
<dbReference type="SMART" id="SM00248">
    <property type="entry name" value="ANK"/>
    <property type="match status" value="2"/>
</dbReference>
<dbReference type="Pfam" id="PF01833">
    <property type="entry name" value="TIG"/>
    <property type="match status" value="1"/>
</dbReference>
<dbReference type="PANTHER" id="PTHR23335">
    <property type="entry name" value="CALMODULIN-BINDING TRANSCRIPTION ACTIVATOR CAMTA"/>
    <property type="match status" value="1"/>
</dbReference>
<feature type="domain" description="SPT23/MGA2-like DNA-binding" evidence="5">
    <location>
        <begin position="227"/>
        <end position="453"/>
    </location>
</feature>
<dbReference type="Gene3D" id="2.60.40.10">
    <property type="entry name" value="Immunoglobulins"/>
    <property type="match status" value="1"/>
</dbReference>
<dbReference type="GO" id="GO:0006357">
    <property type="term" value="P:regulation of transcription by RNA polymerase II"/>
    <property type="evidence" value="ECO:0007669"/>
    <property type="project" value="TreeGrafter"/>
</dbReference>
<evidence type="ECO:0000256" key="2">
    <source>
        <dbReference type="PROSITE-ProRule" id="PRU00023"/>
    </source>
</evidence>
<feature type="compositionally biased region" description="Polar residues" evidence="3">
    <location>
        <begin position="346"/>
        <end position="361"/>
    </location>
</feature>
<feature type="region of interest" description="Disordered" evidence="3">
    <location>
        <begin position="340"/>
        <end position="367"/>
    </location>
</feature>
<proteinExistence type="predicted"/>
<feature type="repeat" description="ANK" evidence="2">
    <location>
        <begin position="884"/>
        <end position="916"/>
    </location>
</feature>
<dbReference type="PROSITE" id="PS50297">
    <property type="entry name" value="ANK_REP_REGION"/>
    <property type="match status" value="1"/>
</dbReference>
<evidence type="ECO:0000256" key="3">
    <source>
        <dbReference type="SAM" id="MobiDB-lite"/>
    </source>
</evidence>
<dbReference type="PROSITE" id="PS50088">
    <property type="entry name" value="ANK_REPEAT"/>
    <property type="match status" value="2"/>
</dbReference>
<dbReference type="GO" id="GO:0003690">
    <property type="term" value="F:double-stranded DNA binding"/>
    <property type="evidence" value="ECO:0007669"/>
    <property type="project" value="TreeGrafter"/>
</dbReference>
<dbReference type="EMBL" id="KZ303502">
    <property type="protein sequence ID" value="PIA16018.1"/>
    <property type="molecule type" value="Genomic_DNA"/>
</dbReference>
<dbReference type="PANTHER" id="PTHR23335:SF1">
    <property type="entry name" value="CALMODULIN-BINDING TRANSCRIPTION ACTIVATOR, ISOFORM F"/>
    <property type="match status" value="1"/>
</dbReference>
<dbReference type="SUPFAM" id="SSF48403">
    <property type="entry name" value="Ankyrin repeat"/>
    <property type="match status" value="1"/>
</dbReference>
<dbReference type="GO" id="GO:0005634">
    <property type="term" value="C:nucleus"/>
    <property type="evidence" value="ECO:0007669"/>
    <property type="project" value="TreeGrafter"/>
</dbReference>
<evidence type="ECO:0000256" key="1">
    <source>
        <dbReference type="ARBA" id="ARBA00023043"/>
    </source>
</evidence>
<dbReference type="InterPro" id="IPR013783">
    <property type="entry name" value="Ig-like_fold"/>
</dbReference>
<protein>
    <submittedName>
        <fullName evidence="6">Uncharacterized protein</fullName>
    </submittedName>
</protein>
<reference evidence="6 7" key="1">
    <citation type="journal article" date="2015" name="Genome Biol. Evol.">
        <title>Phylogenomic analyses indicate that early fungi evolved digesting cell walls of algal ancestors of land plants.</title>
        <authorList>
            <person name="Chang Y."/>
            <person name="Wang S."/>
            <person name="Sekimoto S."/>
            <person name="Aerts A.L."/>
            <person name="Choi C."/>
            <person name="Clum A."/>
            <person name="LaButti K.M."/>
            <person name="Lindquist E.A."/>
            <person name="Yee Ngan C."/>
            <person name="Ohm R.A."/>
            <person name="Salamov A.A."/>
            <person name="Grigoriev I.V."/>
            <person name="Spatafora J.W."/>
            <person name="Berbee M.L."/>
        </authorList>
    </citation>
    <scope>NUCLEOTIDE SEQUENCE [LARGE SCALE GENOMIC DNA]</scope>
    <source>
        <strain evidence="6 7">NRRL 1564</strain>
    </source>
</reference>
<feature type="domain" description="IPT/TIG" evidence="4">
    <location>
        <begin position="672"/>
        <end position="739"/>
    </location>
</feature>
<dbReference type="InterPro" id="IPR014756">
    <property type="entry name" value="Ig_E-set"/>
</dbReference>
<dbReference type="AlphaFoldDB" id="A0A2G5BAH5"/>
<dbReference type="OrthoDB" id="71307at2759"/>
<dbReference type="CDD" id="cd00102">
    <property type="entry name" value="IPT"/>
    <property type="match status" value="1"/>
</dbReference>
<dbReference type="InterPro" id="IPR002110">
    <property type="entry name" value="Ankyrin_rpt"/>
</dbReference>
<name>A0A2G5BAH5_COERN</name>
<keyword evidence="1 2" id="KW-0040">ANK repeat</keyword>
<dbReference type="SUPFAM" id="SSF81296">
    <property type="entry name" value="E set domains"/>
    <property type="match status" value="1"/>
</dbReference>
<gene>
    <name evidence="6" type="ORF">COEREDRAFT_81471</name>
</gene>
<accession>A0A2G5BAH5</accession>
<evidence type="ECO:0000259" key="5">
    <source>
        <dbReference type="Pfam" id="PF25603"/>
    </source>
</evidence>
<feature type="repeat" description="ANK" evidence="2">
    <location>
        <begin position="851"/>
        <end position="883"/>
    </location>
</feature>
<dbReference type="GO" id="GO:0003712">
    <property type="term" value="F:transcription coregulator activity"/>
    <property type="evidence" value="ECO:0007669"/>
    <property type="project" value="TreeGrafter"/>
</dbReference>
<evidence type="ECO:0000313" key="6">
    <source>
        <dbReference type="EMBL" id="PIA16018.1"/>
    </source>
</evidence>
<sequence>MAENSNSNSMLQDYLRATEGEAAQANANLSAFLLGANTKSTPGSPQTFQEALGFNSVRTSPTLRPTAGNLNEITRHSFTNLGALAHYGAMSMESSGNNSAIPSATASPTVSNVTQSINRRNLLSGMANLNMSQQPTLPPPVIANDSFDHGIDTTGMFEAVASPFAQPTRNDSAIPNLTISSPLAGNRVANTRGLGRGVGMVARQPITAGVISIEAQQRIEQTMARGLHIELDGIPSENAKSRVETQIKLTLRLNTNDGVQATCWTHLALPELLVSRDKFRHRLQTRQQQSENGLPASPQHVLRLEAMIKCSSDLTRDVETCRGCINREYKRSLRRKDARARGGMVSTCTTPMQSRPESPSGDSLGVRGMTGSMEADWDESRMALERKRVVIFNCNDLLDFSKGEVVLPTRITCYCRHHMEKVGFCLYLTLLDANNNVVASHVSPPIMITDDHKSTKFKIDRSKTRAKAEYERHGDGSAVYANHALSGMSSPQAGTGATGTFSSGDTGALGLKAAGGRQAMSARNSPTLRPHHGYGYHPQHAFLDSYSQFASLAGTPSLGNTPLASPLLSAAHISGFESPFRLPQQQQQQALSGYHTPTAQQSAATMASFFGQDAATAGAAAVHSQAQLPINPIYGQGAQGAALFGSDPMGTATGLMPQLGQTQAQEQEPMQIGQLIPKQGPVAGGASVLITGRGFHQNIEVYFGEARAGHVRVESPTSITCVLPPTKVSGPVPLRIRDQASMAMYESGGEQGAFVYNEDTDQAMAELALQIVGLTQPRDSDAKGGSPGQHKPVNRALLQNPQVEGMLRELYSAGASRNLVELENSLIRLFALLIGKGLLEPTRLATRHDTTGRTLLHFASLLGMCSLLSFTVRNGGALDEEDNNGMTAMHFACMFGRSDIVELLLNAGASHNMRACFGLTPIDMARSLGHVQVSALIDERDGYMNFIKDDQVAEPSLAAAVAGYGGLPSGWGVAGYPMPADATSHPLQGSVASSSSLAAAAAAAAAAIPGPSSGAYSAMTGPVSSAGMYLHHGSTEASPATADMLFSPQQSYEPTQQ</sequence>
<dbReference type="Proteomes" id="UP000242474">
    <property type="component" value="Unassembled WGS sequence"/>
</dbReference>